<accession>A0A6P6E269</accession>
<keyword evidence="3" id="KW-0813">Transport</keyword>
<name>A0A6P6E269_OCTDE</name>
<evidence type="ECO:0000256" key="3">
    <source>
        <dbReference type="ARBA" id="ARBA00022448"/>
    </source>
</evidence>
<feature type="transmembrane region" description="Helical" evidence="11">
    <location>
        <begin position="692"/>
        <end position="711"/>
    </location>
</feature>
<feature type="transmembrane region" description="Helical" evidence="11">
    <location>
        <begin position="105"/>
        <end position="123"/>
    </location>
</feature>
<dbReference type="GO" id="GO:0005216">
    <property type="term" value="F:monoatomic ion channel activity"/>
    <property type="evidence" value="ECO:0007669"/>
    <property type="project" value="InterPro"/>
</dbReference>
<dbReference type="SUPFAM" id="SSF51206">
    <property type="entry name" value="cAMP-binding domain-like"/>
    <property type="match status" value="1"/>
</dbReference>
<dbReference type="InterPro" id="IPR027359">
    <property type="entry name" value="Volt_channel_dom_sf"/>
</dbReference>
<dbReference type="OrthoDB" id="441412at2759"/>
<dbReference type="GO" id="GO:0015385">
    <property type="term" value="F:sodium:proton antiporter activity"/>
    <property type="evidence" value="ECO:0007669"/>
    <property type="project" value="InterPro"/>
</dbReference>
<feature type="transmembrane region" description="Helical" evidence="11">
    <location>
        <begin position="382"/>
        <end position="401"/>
    </location>
</feature>
<dbReference type="PROSITE" id="PS50042">
    <property type="entry name" value="CNMP_BINDING_3"/>
    <property type="match status" value="1"/>
</dbReference>
<feature type="transmembrane region" description="Helical" evidence="11">
    <location>
        <begin position="350"/>
        <end position="375"/>
    </location>
</feature>
<dbReference type="RefSeq" id="XP_023566113.1">
    <property type="nucleotide sequence ID" value="XM_023710345.1"/>
</dbReference>
<keyword evidence="9 11" id="KW-0472">Membrane</keyword>
<dbReference type="Pfam" id="PF00520">
    <property type="entry name" value="Ion_trans"/>
    <property type="match status" value="1"/>
</dbReference>
<comment type="similarity">
    <text evidence="2">Belongs to the monovalent cation:proton antiporter 1 (CPA1) transporter (TC 2.A.36) family.</text>
</comment>
<feature type="domain" description="Cyclic nucleotide-binding" evidence="12">
    <location>
        <begin position="906"/>
        <end position="982"/>
    </location>
</feature>
<keyword evidence="5 11" id="KW-0812">Transmembrane</keyword>
<dbReference type="FunFam" id="1.20.120.350:FF:000050">
    <property type="entry name" value="Solute carrier family 9 member C1"/>
    <property type="match status" value="1"/>
</dbReference>
<reference evidence="14" key="1">
    <citation type="submission" date="2025-08" db="UniProtKB">
        <authorList>
            <consortium name="RefSeq"/>
        </authorList>
    </citation>
    <scope>IDENTIFICATION</scope>
</reference>
<evidence type="ECO:0000313" key="13">
    <source>
        <dbReference type="Proteomes" id="UP000515203"/>
    </source>
</evidence>
<dbReference type="InterPro" id="IPR014710">
    <property type="entry name" value="RmlC-like_jellyroll"/>
</dbReference>
<keyword evidence="6 11" id="KW-1133">Transmembrane helix</keyword>
<dbReference type="GO" id="GO:0005886">
    <property type="term" value="C:plasma membrane"/>
    <property type="evidence" value="ECO:0007669"/>
    <property type="project" value="TreeGrafter"/>
</dbReference>
<dbReference type="Pfam" id="PF00999">
    <property type="entry name" value="Na_H_Exchanger"/>
    <property type="match status" value="1"/>
</dbReference>
<feature type="transmembrane region" description="Helical" evidence="11">
    <location>
        <begin position="421"/>
        <end position="439"/>
    </location>
</feature>
<dbReference type="InterPro" id="IPR005821">
    <property type="entry name" value="Ion_trans_dom"/>
</dbReference>
<evidence type="ECO:0000256" key="7">
    <source>
        <dbReference type="ARBA" id="ARBA00023053"/>
    </source>
</evidence>
<dbReference type="InterPro" id="IPR000595">
    <property type="entry name" value="cNMP-bd_dom"/>
</dbReference>
<dbReference type="InterPro" id="IPR018422">
    <property type="entry name" value="Cation/H_exchanger_CPA1"/>
</dbReference>
<evidence type="ECO:0000256" key="10">
    <source>
        <dbReference type="ARBA" id="ARBA00023201"/>
    </source>
</evidence>
<dbReference type="CTD" id="284525"/>
<keyword evidence="13" id="KW-1185">Reference proteome</keyword>
<dbReference type="Proteomes" id="UP000515203">
    <property type="component" value="Unplaced"/>
</dbReference>
<dbReference type="InterPro" id="IPR006153">
    <property type="entry name" value="Cation/H_exchanger_TM"/>
</dbReference>
<evidence type="ECO:0000256" key="4">
    <source>
        <dbReference type="ARBA" id="ARBA00022449"/>
    </source>
</evidence>
<gene>
    <name evidence="14" type="primary">Slc9c2</name>
</gene>
<dbReference type="AlphaFoldDB" id="A0A6P6E269"/>
<feature type="transmembrane region" description="Helical" evidence="11">
    <location>
        <begin position="232"/>
        <end position="254"/>
    </location>
</feature>
<dbReference type="CDD" id="cd00038">
    <property type="entry name" value="CAP_ED"/>
    <property type="match status" value="1"/>
</dbReference>
<keyword evidence="8" id="KW-0406">Ion transport</keyword>
<dbReference type="InParanoid" id="A0A6P6E269"/>
<feature type="transmembrane region" description="Helical" evidence="11">
    <location>
        <begin position="274"/>
        <end position="301"/>
    </location>
</feature>
<protein>
    <submittedName>
        <fullName evidence="14">Sodium/hydrogen exchanger 11 isoform X1</fullName>
    </submittedName>
</protein>
<feature type="transmembrane region" description="Helical" evidence="11">
    <location>
        <begin position="607"/>
        <end position="624"/>
    </location>
</feature>
<sequence length="1151" mass="131459">MGLHQALAKERQNMNNTFTFWAQGDSSTPDLLCGRAADYLVTQTHFPLLLCAISVSGGVLKVLLKNHEVIVLTILSALGFLLGQLAFHFVEMHKVVYPLLRTPSFSLYCYFIPLITFMASLDLDLHILKNVFWQISLAGVISIFAELVVTGYVVMRFNESSWDLQCCIFFTITLSSIDPLHSVKSLGTIGISKMYTDFFRGESLILCSVMHIFFGIFRGSSTEINMFRELHVILGVIFDIFGSVVIGYWCARIIEFILTDPFNNSLTNTILSFSLVYLTFYIVEHFGMSGLVALITVGLNLDSLSFKANMEHVITKFLMMFSSVYEHLIYTFFGIVIGCGDIESFKFHTLVFTLLLFATVNFVRILTTIALTPILMQLSHEYNWQLGIVIAWSGIRGVFSLLLSPDVYNLAEQKVKAPHLFIFYVQAVSLLTMGINSLMMTWSAKTLGLCAISLPRQRVIQNVTHHIQQILQNTITLFKTEKLLTNVNWTLVEEKTKIEYVIPPDNLQSSQFSRNDGESPADEVLIEEAKLHVAIIQMSSFEKQCNEGLIGVQAARILIGATKIYCIIQGKFMSIYDVSTYVRARSWLIMFKNILTYMEYHKERGTFVLPGINKFILFVYRIVFSEEFEYAGYIIAFMYVYPLLIHLWPAARKLNVSALSTINYYFLFLYVLQAALKIIILRKKYFQQHWNLLDFLIMIVGIVDVFCLYCVTMRPSNLFLIQLTVTLGYLRTARLLPLFKLVIPILIHRIDVQIKKHLSLVYTITKGYAKSQEDAKLLVKQISGRESVYQKLHDILEKNKQDAIKELGFIEHENRDVVIALKTKQAVRRIFAKAQKRLTFLWSRGIMDRHEAISMNNVFLSKIKALNNFPMVAPPPTPGQYLSNIIWLENKDVLIEFFKERSKLAYFDYGDVICKEGEMPLGIYLIISGMASLHSSSPTFGIDCVRRPDFGDESLFTEYCTSGQVLGELSCLLKEEVKYTAICETTLQAFFISLEDLYEGFDIFWPSLEYKIWLNFALHIANQYFEPTIADEHLDFQKCVMNKCAYVESLPIYTEMTINTSTMKFVIIVYGCVINSATEDPYPAPYIIPKTCEQIQGTVDISKLLIIQASGPATVDHISGIVNPGLHTVKKEQVQKKKDKFRTGHHFRKPH</sequence>
<keyword evidence="4" id="KW-0050">Antiport</keyword>
<dbReference type="InterPro" id="IPR018490">
    <property type="entry name" value="cNMP-bd_dom_sf"/>
</dbReference>
<feature type="transmembrane region" description="Helical" evidence="11">
    <location>
        <begin position="662"/>
        <end position="680"/>
    </location>
</feature>
<dbReference type="PANTHER" id="PTHR10110:SF91">
    <property type="entry name" value="SODIUM_HYDROGEN EXCHANGER 11"/>
    <property type="match status" value="1"/>
</dbReference>
<feature type="transmembrane region" description="Helical" evidence="11">
    <location>
        <begin position="135"/>
        <end position="155"/>
    </location>
</feature>
<dbReference type="PANTHER" id="PTHR10110">
    <property type="entry name" value="SODIUM/HYDROGEN EXCHANGER"/>
    <property type="match status" value="1"/>
</dbReference>
<comment type="subcellular location">
    <subcellularLocation>
        <location evidence="1">Membrane</location>
        <topology evidence="1">Multi-pass membrane protein</topology>
    </subcellularLocation>
</comment>
<feature type="transmembrane region" description="Helical" evidence="11">
    <location>
        <begin position="69"/>
        <end position="90"/>
    </location>
</feature>
<evidence type="ECO:0000256" key="6">
    <source>
        <dbReference type="ARBA" id="ARBA00022989"/>
    </source>
</evidence>
<feature type="transmembrane region" description="Helical" evidence="11">
    <location>
        <begin position="630"/>
        <end position="650"/>
    </location>
</feature>
<evidence type="ECO:0000256" key="8">
    <source>
        <dbReference type="ARBA" id="ARBA00023065"/>
    </source>
</evidence>
<evidence type="ECO:0000259" key="12">
    <source>
        <dbReference type="PROSITE" id="PS50042"/>
    </source>
</evidence>
<dbReference type="Pfam" id="PF00027">
    <property type="entry name" value="cNMP_binding"/>
    <property type="match status" value="1"/>
</dbReference>
<evidence type="ECO:0000256" key="5">
    <source>
        <dbReference type="ARBA" id="ARBA00022692"/>
    </source>
</evidence>
<dbReference type="Gene3D" id="1.20.120.350">
    <property type="entry name" value="Voltage-gated potassium channels. Chain C"/>
    <property type="match status" value="1"/>
</dbReference>
<dbReference type="Gene3D" id="2.60.120.10">
    <property type="entry name" value="Jelly Rolls"/>
    <property type="match status" value="1"/>
</dbReference>
<keyword evidence="7" id="KW-0915">Sodium</keyword>
<evidence type="ECO:0000256" key="11">
    <source>
        <dbReference type="SAM" id="Phobius"/>
    </source>
</evidence>
<evidence type="ECO:0000256" key="1">
    <source>
        <dbReference type="ARBA" id="ARBA00004141"/>
    </source>
</evidence>
<evidence type="ECO:0000256" key="2">
    <source>
        <dbReference type="ARBA" id="ARBA00007367"/>
    </source>
</evidence>
<proteinExistence type="inferred from homology"/>
<dbReference type="GeneID" id="101581356"/>
<dbReference type="FunFam" id="2.60.120.10:FF:000144">
    <property type="entry name" value="sodium/hydrogen exchanger 11 isoform X2"/>
    <property type="match status" value="1"/>
</dbReference>
<keyword evidence="10" id="KW-0739">Sodium transport</keyword>
<dbReference type="GO" id="GO:0015386">
    <property type="term" value="F:potassium:proton antiporter activity"/>
    <property type="evidence" value="ECO:0007669"/>
    <property type="project" value="TreeGrafter"/>
</dbReference>
<evidence type="ECO:0000313" key="14">
    <source>
        <dbReference type="RefSeq" id="XP_023566113.1"/>
    </source>
</evidence>
<feature type="transmembrane region" description="Helical" evidence="11">
    <location>
        <begin position="203"/>
        <end position="220"/>
    </location>
</feature>
<evidence type="ECO:0000256" key="9">
    <source>
        <dbReference type="ARBA" id="ARBA00023136"/>
    </source>
</evidence>
<dbReference type="GO" id="GO:0051453">
    <property type="term" value="P:regulation of intracellular pH"/>
    <property type="evidence" value="ECO:0007669"/>
    <property type="project" value="TreeGrafter"/>
</dbReference>
<organism evidence="13 14">
    <name type="scientific">Octodon degus</name>
    <name type="common">Degu</name>
    <name type="synonym">Sciurus degus</name>
    <dbReference type="NCBI Taxonomy" id="10160"/>
    <lineage>
        <taxon>Eukaryota</taxon>
        <taxon>Metazoa</taxon>
        <taxon>Chordata</taxon>
        <taxon>Craniata</taxon>
        <taxon>Vertebrata</taxon>
        <taxon>Euteleostomi</taxon>
        <taxon>Mammalia</taxon>
        <taxon>Eutheria</taxon>
        <taxon>Euarchontoglires</taxon>
        <taxon>Glires</taxon>
        <taxon>Rodentia</taxon>
        <taxon>Hystricomorpha</taxon>
        <taxon>Octodontidae</taxon>
        <taxon>Octodon</taxon>
    </lineage>
</organism>
<dbReference type="GO" id="GO:0098719">
    <property type="term" value="P:sodium ion import across plasma membrane"/>
    <property type="evidence" value="ECO:0007669"/>
    <property type="project" value="TreeGrafter"/>
</dbReference>
<feature type="transmembrane region" description="Helical" evidence="11">
    <location>
        <begin position="313"/>
        <end position="338"/>
    </location>
</feature>